<comment type="caution">
    <text evidence="1">The sequence shown here is derived from an EMBL/GenBank/DDBJ whole genome shotgun (WGS) entry which is preliminary data.</text>
</comment>
<dbReference type="EMBL" id="NSIT01000252">
    <property type="protein sequence ID" value="PJE78139.1"/>
    <property type="molecule type" value="Genomic_DNA"/>
</dbReference>
<reference evidence="1" key="1">
    <citation type="journal article" date="2017" name="Appl. Environ. Microbiol.">
        <title>Molecular characterization of an Endozoicomonas-like organism causing infection in king scallop Pecten maximus L.</title>
        <authorList>
            <person name="Cano I."/>
            <person name="van Aerle R."/>
            <person name="Ross S."/>
            <person name="Verner-Jeffreys D.W."/>
            <person name="Paley R.K."/>
            <person name="Rimmer G."/>
            <person name="Ryder D."/>
            <person name="Hooper P."/>
            <person name="Stone D."/>
            <person name="Feist S.W."/>
        </authorList>
    </citation>
    <scope>NUCLEOTIDE SEQUENCE</scope>
</reference>
<dbReference type="AlphaFoldDB" id="A0A2H9T4K6"/>
<evidence type="ECO:0008006" key="2">
    <source>
        <dbReference type="Google" id="ProtNLM"/>
    </source>
</evidence>
<proteinExistence type="predicted"/>
<gene>
    <name evidence="1" type="ORF">CI610_02931</name>
</gene>
<name>A0A2H9T4K6_9ZZZZ</name>
<protein>
    <recommendedName>
        <fullName evidence="2">Reverse transcriptase zinc-binding domain-containing protein</fullName>
    </recommendedName>
</protein>
<sequence>MKYWLKLLKTNNCVLKSCYDALVELNNKKPNCKSNWVYHIKNELCSLGFGYIWNSQYVLNENHFMQVYVQRVHDVFIQELRSAFDISSKCYLYKHIVDTFNTQFYLIKPIDYKFKKLLSQFRMQGHSLNIESGRYNKIPRSQRICTVCDKNDVEDEVHFVLLCPAYSELRKTYIKKYYYSRPSVYKLIELFSSKSVKTLNRLGKFLLHATAERKTLLVSN</sequence>
<evidence type="ECO:0000313" key="1">
    <source>
        <dbReference type="EMBL" id="PJE78139.1"/>
    </source>
</evidence>
<organism evidence="1">
    <name type="scientific">invertebrate metagenome</name>
    <dbReference type="NCBI Taxonomy" id="1711999"/>
    <lineage>
        <taxon>unclassified sequences</taxon>
        <taxon>metagenomes</taxon>
        <taxon>organismal metagenomes</taxon>
    </lineage>
</organism>
<accession>A0A2H9T4K6</accession>